<dbReference type="EMBL" id="MU268020">
    <property type="protein sequence ID" value="KAH7906430.1"/>
    <property type="molecule type" value="Genomic_DNA"/>
</dbReference>
<evidence type="ECO:0000313" key="1">
    <source>
        <dbReference type="EMBL" id="KAH7906430.1"/>
    </source>
</evidence>
<gene>
    <name evidence="1" type="ORF">BJ138DRAFT_1162630</name>
</gene>
<dbReference type="Proteomes" id="UP000790377">
    <property type="component" value="Unassembled WGS sequence"/>
</dbReference>
<protein>
    <submittedName>
        <fullName evidence="1">614/534 cytochrome P450</fullName>
    </submittedName>
</protein>
<name>A0ACB7ZYV5_9AGAM</name>
<sequence>MGPTDVVLLLTIPAILWLYQRWIQARAVLVSIDHHVGYRSAFNKTSIKPNVFGLSPEKSVTWKEKYKLFEKSGWDIVSAVSWFPSPAISFFVADPTAIKEVALKRWKFPKHMKEYEVFEIFGSNLVAAEGERWKRHRKISAPAYSKKTNQFVWEETCRILEEMFVHWDRQFTSNDVTELTRMFALKVISTTGFGVGYESDAAQGHTMSFGEAITVVSRDGFLKLVLPNWVMRLTPRFRRVGRAYAELWQYFQDLVADHNDHLTNSSTSPQRNDLFSSLLQANDAAEGSSDYLTEEELFGNMFIGFFAGHETTANTLAFALILLARHPDEQDRLYSHVKSVMKGHSVPTYSDMSLYTYTTAVINETLRMFPPVTGFPKYSAEDTVLFTTSATSIEVRKSVSIPKGSKVVINVPGLHYNTKYWANPCKWDPSRFQRKWNPDAFIPFSVGSRACIGRKFFEAEATAMLTMLVAHYRVELLNHPKQPEVNIQSGLTLVPAPVSLIFRRRSAHSPSNLAPNI</sequence>
<evidence type="ECO:0000313" key="2">
    <source>
        <dbReference type="Proteomes" id="UP000790377"/>
    </source>
</evidence>
<accession>A0ACB7ZYV5</accession>
<comment type="caution">
    <text evidence="1">The sequence shown here is derived from an EMBL/GenBank/DDBJ whole genome shotgun (WGS) entry which is preliminary data.</text>
</comment>
<organism evidence="1 2">
    <name type="scientific">Hygrophoropsis aurantiaca</name>
    <dbReference type="NCBI Taxonomy" id="72124"/>
    <lineage>
        <taxon>Eukaryota</taxon>
        <taxon>Fungi</taxon>
        <taxon>Dikarya</taxon>
        <taxon>Basidiomycota</taxon>
        <taxon>Agaricomycotina</taxon>
        <taxon>Agaricomycetes</taxon>
        <taxon>Agaricomycetidae</taxon>
        <taxon>Boletales</taxon>
        <taxon>Coniophorineae</taxon>
        <taxon>Hygrophoropsidaceae</taxon>
        <taxon>Hygrophoropsis</taxon>
    </lineage>
</organism>
<keyword evidence="2" id="KW-1185">Reference proteome</keyword>
<proteinExistence type="predicted"/>
<reference evidence="1" key="1">
    <citation type="journal article" date="2021" name="New Phytol.">
        <title>Evolutionary innovations through gain and loss of genes in the ectomycorrhizal Boletales.</title>
        <authorList>
            <person name="Wu G."/>
            <person name="Miyauchi S."/>
            <person name="Morin E."/>
            <person name="Kuo A."/>
            <person name="Drula E."/>
            <person name="Varga T."/>
            <person name="Kohler A."/>
            <person name="Feng B."/>
            <person name="Cao Y."/>
            <person name="Lipzen A."/>
            <person name="Daum C."/>
            <person name="Hundley H."/>
            <person name="Pangilinan J."/>
            <person name="Johnson J."/>
            <person name="Barry K."/>
            <person name="LaButti K."/>
            <person name="Ng V."/>
            <person name="Ahrendt S."/>
            <person name="Min B."/>
            <person name="Choi I.G."/>
            <person name="Park H."/>
            <person name="Plett J.M."/>
            <person name="Magnuson J."/>
            <person name="Spatafora J.W."/>
            <person name="Nagy L.G."/>
            <person name="Henrissat B."/>
            <person name="Grigoriev I.V."/>
            <person name="Yang Z.L."/>
            <person name="Xu J."/>
            <person name="Martin F.M."/>
        </authorList>
    </citation>
    <scope>NUCLEOTIDE SEQUENCE</scope>
    <source>
        <strain evidence="1">ATCC 28755</strain>
    </source>
</reference>